<sequence>MRTSSTPSRSRIKVKVTLTGLILLAAIGLCLWTGFGLFFAKSGYFYQKGIVRALNATYQSEFVIVSKEGLNEDGYQVFKASPANDRSLVFTVSRTNGHVDGGLPLRRQLSNNYEETAQNKYYPLLVKKYFGIELQDIPMSIYRGTRSSREISDENYVAVNRENLDEIASKAKAFFSEAESHRLKQLFLRFEDDLGVSSEDAGLAIQRLELPGFDFKVGEHWKKGFRPLSEDELKQKIVSQGGRGIADRVAYTFDTEYPDFSGNFAIKFTGNDLNSFEAYVSAHTITAEKREEALAEIYEAYTRVIMFIPKLPLNMTALHLKYETNTETESVTLKKEEISKVSSLAALKELFKHSQQTVNPR</sequence>
<keyword evidence="1" id="KW-0812">Transmembrane</keyword>
<evidence type="ECO:0000256" key="1">
    <source>
        <dbReference type="SAM" id="Phobius"/>
    </source>
</evidence>
<keyword evidence="1" id="KW-1133">Transmembrane helix</keyword>
<keyword evidence="1" id="KW-0472">Membrane</keyword>
<keyword evidence="3" id="KW-1185">Reference proteome</keyword>
<protein>
    <submittedName>
        <fullName evidence="2">Uncharacterized protein</fullName>
    </submittedName>
</protein>
<dbReference type="RefSeq" id="WP_173135450.1">
    <property type="nucleotide sequence ID" value="NZ_JABMKX010000008.1"/>
</dbReference>
<dbReference type="Proteomes" id="UP000711047">
    <property type="component" value="Unassembled WGS sequence"/>
</dbReference>
<gene>
    <name evidence="2" type="ORF">HQN87_16320</name>
</gene>
<evidence type="ECO:0000313" key="3">
    <source>
        <dbReference type="Proteomes" id="UP000711047"/>
    </source>
</evidence>
<dbReference type="EMBL" id="JABMKX010000008">
    <property type="protein sequence ID" value="NQX46905.1"/>
    <property type="molecule type" value="Genomic_DNA"/>
</dbReference>
<organism evidence="2 3">
    <name type="scientific">Paenibacillus tritici</name>
    <dbReference type="NCBI Taxonomy" id="1873425"/>
    <lineage>
        <taxon>Bacteria</taxon>
        <taxon>Bacillati</taxon>
        <taxon>Bacillota</taxon>
        <taxon>Bacilli</taxon>
        <taxon>Bacillales</taxon>
        <taxon>Paenibacillaceae</taxon>
        <taxon>Paenibacillus</taxon>
    </lineage>
</organism>
<name>A0ABX2DQJ3_9BACL</name>
<accession>A0ABX2DQJ3</accession>
<evidence type="ECO:0000313" key="2">
    <source>
        <dbReference type="EMBL" id="NQX46905.1"/>
    </source>
</evidence>
<feature type="transmembrane region" description="Helical" evidence="1">
    <location>
        <begin position="21"/>
        <end position="40"/>
    </location>
</feature>
<proteinExistence type="predicted"/>
<comment type="caution">
    <text evidence="2">The sequence shown here is derived from an EMBL/GenBank/DDBJ whole genome shotgun (WGS) entry which is preliminary data.</text>
</comment>
<reference evidence="2 3" key="1">
    <citation type="submission" date="2020-05" db="EMBL/GenBank/DDBJ databases">
        <title>Paenibacillus glebae, sp. nov., Paenibacillus humi sp. nov., Paenibacillus pedi sp. nov., Paenibacillus terrestris sp. nov. and Paenibacillus terricola sp. nov., isolated from a forest top soil sample.</title>
        <authorList>
            <person name="Qi S."/>
            <person name="Carlier A."/>
            <person name="Cnockaert M."/>
            <person name="Vandamme P."/>
        </authorList>
    </citation>
    <scope>NUCLEOTIDE SEQUENCE [LARGE SCALE GENOMIC DNA]</scope>
    <source>
        <strain evidence="2 3">LMG 29502</strain>
    </source>
</reference>